<dbReference type="PANTHER" id="PTHR45947:SF3">
    <property type="entry name" value="SULFOQUINOVOSYL TRANSFERASE SQD2"/>
    <property type="match status" value="1"/>
</dbReference>
<dbReference type="InterPro" id="IPR028098">
    <property type="entry name" value="Glyco_trans_4-like_N"/>
</dbReference>
<dbReference type="PANTHER" id="PTHR45947">
    <property type="entry name" value="SULFOQUINOVOSYL TRANSFERASE SQD2"/>
    <property type="match status" value="1"/>
</dbReference>
<keyword evidence="2" id="KW-0328">Glycosyltransferase</keyword>
<comment type="caution">
    <text evidence="5">The sequence shown here is derived from an EMBL/GenBank/DDBJ whole genome shotgun (WGS) entry which is preliminary data.</text>
</comment>
<dbReference type="EMBL" id="QDFT01000073">
    <property type="protein sequence ID" value="PVE58832.1"/>
    <property type="molecule type" value="Genomic_DNA"/>
</dbReference>
<organism evidence="5 6">
    <name type="scientific">Microbacterium testaceum</name>
    <name type="common">Aureobacterium testaceum</name>
    <name type="synonym">Brevibacterium testaceum</name>
    <dbReference type="NCBI Taxonomy" id="2033"/>
    <lineage>
        <taxon>Bacteria</taxon>
        <taxon>Bacillati</taxon>
        <taxon>Actinomycetota</taxon>
        <taxon>Actinomycetes</taxon>
        <taxon>Micrococcales</taxon>
        <taxon>Microbacteriaceae</taxon>
        <taxon>Microbacterium</taxon>
    </lineage>
</organism>
<dbReference type="GO" id="GO:1901137">
    <property type="term" value="P:carbohydrate derivative biosynthetic process"/>
    <property type="evidence" value="ECO:0007669"/>
    <property type="project" value="UniProtKB-ARBA"/>
</dbReference>
<dbReference type="GO" id="GO:0016757">
    <property type="term" value="F:glycosyltransferase activity"/>
    <property type="evidence" value="ECO:0007669"/>
    <property type="project" value="UniProtKB-KW"/>
</dbReference>
<protein>
    <recommendedName>
        <fullName evidence="1">D-inositol 3-phosphate glycosyltransferase</fullName>
    </recommendedName>
</protein>
<proteinExistence type="predicted"/>
<dbReference type="CDD" id="cd03801">
    <property type="entry name" value="GT4_PimA-like"/>
    <property type="match status" value="1"/>
</dbReference>
<feature type="domain" description="Glycosyltransferase subfamily 4-like N-terminal" evidence="4">
    <location>
        <begin position="16"/>
        <end position="171"/>
    </location>
</feature>
<dbReference type="Gene3D" id="3.40.50.2000">
    <property type="entry name" value="Glycogen Phosphorylase B"/>
    <property type="match status" value="2"/>
</dbReference>
<keyword evidence="3" id="KW-0808">Transferase</keyword>
<evidence type="ECO:0000259" key="4">
    <source>
        <dbReference type="Pfam" id="PF13439"/>
    </source>
</evidence>
<dbReference type="Pfam" id="PF13692">
    <property type="entry name" value="Glyco_trans_1_4"/>
    <property type="match status" value="1"/>
</dbReference>
<dbReference type="InterPro" id="IPR050194">
    <property type="entry name" value="Glycosyltransferase_grp1"/>
</dbReference>
<dbReference type="RefSeq" id="WP_116538594.1">
    <property type="nucleotide sequence ID" value="NZ_QDFT01000073.1"/>
</dbReference>
<sequence>MKVALVGARNFPAMHGGLEVAVEEIALRLVEDGHEVHVFAGGGATDIPGLIVHRSPSLPTKHLHTASQVLTGILLVRRVNADVVHVHGVGPAFPLCFGARVFGAPTVATAHGIDWNRSKWGVIAAAVFRHISVHALKRAAAVTAVSQGVASDLQAQLSRRVDFVPNGVAVDASEGIPHPKLPNRFAVTIGRITPEKKLDWLVSNYSADVAEKFGPLVVIGSGSSSHSEDFERRVRSIPNKNVLFLGALNHPDTLATLKRATVYVSASEIEAQPISVMEAMKLHVPLCLSDIAEHKELAQLGASYFSRDDPSGLIEAMTRSTADEELTREAGRIADQLTWSHAVSEYQRIYESLAAGGVEVRA</sequence>
<dbReference type="Proteomes" id="UP000244649">
    <property type="component" value="Unassembled WGS sequence"/>
</dbReference>
<evidence type="ECO:0000256" key="1">
    <source>
        <dbReference type="ARBA" id="ARBA00021292"/>
    </source>
</evidence>
<accession>A0A2T7VPY7</accession>
<name>A0A2T7VPY7_MICTE</name>
<evidence type="ECO:0000256" key="2">
    <source>
        <dbReference type="ARBA" id="ARBA00022676"/>
    </source>
</evidence>
<evidence type="ECO:0000256" key="3">
    <source>
        <dbReference type="ARBA" id="ARBA00022679"/>
    </source>
</evidence>
<dbReference type="SUPFAM" id="SSF53756">
    <property type="entry name" value="UDP-Glycosyltransferase/glycogen phosphorylase"/>
    <property type="match status" value="1"/>
</dbReference>
<dbReference type="AlphaFoldDB" id="A0A2T7VPY7"/>
<evidence type="ECO:0000313" key="5">
    <source>
        <dbReference type="EMBL" id="PVE58832.1"/>
    </source>
</evidence>
<evidence type="ECO:0000313" key="6">
    <source>
        <dbReference type="Proteomes" id="UP000244649"/>
    </source>
</evidence>
<dbReference type="Pfam" id="PF13439">
    <property type="entry name" value="Glyco_transf_4"/>
    <property type="match status" value="1"/>
</dbReference>
<reference evidence="5 6" key="1">
    <citation type="submission" date="2018-04" db="EMBL/GenBank/DDBJ databases">
        <authorList>
            <person name="Go L.Y."/>
            <person name="Mitchell J.A."/>
        </authorList>
    </citation>
    <scope>NUCLEOTIDE SEQUENCE [LARGE SCALE GENOMIC DNA]</scope>
    <source>
        <strain evidence="5 6">TPD7010</strain>
    </source>
</reference>
<gene>
    <name evidence="5" type="ORF">DC432_15425</name>
</gene>